<evidence type="ECO:0000313" key="1">
    <source>
        <dbReference type="Proteomes" id="UP000504635"/>
    </source>
</evidence>
<name>A0A6J2YL45_SITOR</name>
<gene>
    <name evidence="2" type="primary">LOC115888413</name>
</gene>
<evidence type="ECO:0000313" key="2">
    <source>
        <dbReference type="RefSeq" id="XP_030764011.1"/>
    </source>
</evidence>
<dbReference type="InParanoid" id="A0A6J2YL45"/>
<dbReference type="OrthoDB" id="6762638at2759"/>
<proteinExistence type="predicted"/>
<reference evidence="2" key="1">
    <citation type="submission" date="2025-08" db="UniProtKB">
        <authorList>
            <consortium name="RefSeq"/>
        </authorList>
    </citation>
    <scope>IDENTIFICATION</scope>
    <source>
        <tissue evidence="2">Gonads</tissue>
    </source>
</reference>
<dbReference type="Proteomes" id="UP000504635">
    <property type="component" value="Unplaced"/>
</dbReference>
<protein>
    <submittedName>
        <fullName evidence="2">Protein ANTAGONIST OF LIKE HETEROCHROMATIN PROTEIN 1-like</fullName>
    </submittedName>
</protein>
<keyword evidence="1" id="KW-1185">Reference proteome</keyword>
<dbReference type="GeneID" id="115888413"/>
<dbReference type="KEGG" id="soy:115888413"/>
<organism evidence="1 2">
    <name type="scientific">Sitophilus oryzae</name>
    <name type="common">Rice weevil</name>
    <name type="synonym">Curculio oryzae</name>
    <dbReference type="NCBI Taxonomy" id="7048"/>
    <lineage>
        <taxon>Eukaryota</taxon>
        <taxon>Metazoa</taxon>
        <taxon>Ecdysozoa</taxon>
        <taxon>Arthropoda</taxon>
        <taxon>Hexapoda</taxon>
        <taxon>Insecta</taxon>
        <taxon>Pterygota</taxon>
        <taxon>Neoptera</taxon>
        <taxon>Endopterygota</taxon>
        <taxon>Coleoptera</taxon>
        <taxon>Polyphaga</taxon>
        <taxon>Cucujiformia</taxon>
        <taxon>Curculionidae</taxon>
        <taxon>Dryophthorinae</taxon>
        <taxon>Sitophilus</taxon>
    </lineage>
</organism>
<dbReference type="RefSeq" id="XP_030764011.1">
    <property type="nucleotide sequence ID" value="XM_030908151.1"/>
</dbReference>
<accession>A0A6J2YL45</accession>
<dbReference type="AlphaFoldDB" id="A0A6J2YL45"/>
<sequence length="181" mass="21796">MSSVKKYLLLENSRLPRLLFKRKKRRKAVHEVNKMRYVYGEFHQLYPQLRQDSARFFEFLRMSIETFDYILTKIKDRLRIKITNFKSPVSPEEKLYVTIRYLSTGLSFRNLATTIRMGVSTLSYIIHNTCITIWEELVDEFMPTPRLEQLRNIAEDYRKRWNFPNCIGAIDGKHCQIKWCC</sequence>